<evidence type="ECO:0000256" key="1">
    <source>
        <dbReference type="SAM" id="MobiDB-lite"/>
    </source>
</evidence>
<reference evidence="2 3" key="1">
    <citation type="submission" date="2024-06" db="EMBL/GenBank/DDBJ databases">
        <title>Draft genome sequence of Geodermatophilus badlandi, a novel member of the Geodermatophilaceae isolated from badland sedimentary rocks in the Red desert, Wyoming, USA.</title>
        <authorList>
            <person name="Ben Tekaya S."/>
            <person name="Nouioui I."/>
            <person name="Flores G.M."/>
            <person name="Shaal M.N."/>
            <person name="Bredoire F."/>
            <person name="Basile F."/>
            <person name="Van Diepen L."/>
            <person name="Ward N.L."/>
        </authorList>
    </citation>
    <scope>NUCLEOTIDE SEQUENCE [LARGE SCALE GENOMIC DNA]</scope>
    <source>
        <strain evidence="2 3">WL48A</strain>
    </source>
</reference>
<feature type="region of interest" description="Disordered" evidence="1">
    <location>
        <begin position="1"/>
        <end position="45"/>
    </location>
</feature>
<protein>
    <submittedName>
        <fullName evidence="2">Uncharacterized protein</fullName>
    </submittedName>
</protein>
<name>A0ABV3XBZ1_9ACTN</name>
<keyword evidence="3" id="KW-1185">Reference proteome</keyword>
<accession>A0ABV3XBZ1</accession>
<gene>
    <name evidence="2" type="ORF">ABQ292_06820</name>
</gene>
<comment type="caution">
    <text evidence="2">The sequence shown here is derived from an EMBL/GenBank/DDBJ whole genome shotgun (WGS) entry which is preliminary data.</text>
</comment>
<dbReference type="EMBL" id="JBFNXQ010000014">
    <property type="protein sequence ID" value="MEX5718080.1"/>
    <property type="molecule type" value="Genomic_DNA"/>
</dbReference>
<proteinExistence type="predicted"/>
<evidence type="ECO:0000313" key="3">
    <source>
        <dbReference type="Proteomes" id="UP001560045"/>
    </source>
</evidence>
<organism evidence="2 3">
    <name type="scientific">Geodermatophilus maliterrae</name>
    <dbReference type="NCBI Taxonomy" id="3162531"/>
    <lineage>
        <taxon>Bacteria</taxon>
        <taxon>Bacillati</taxon>
        <taxon>Actinomycetota</taxon>
        <taxon>Actinomycetes</taxon>
        <taxon>Geodermatophilales</taxon>
        <taxon>Geodermatophilaceae</taxon>
        <taxon>Geodermatophilus</taxon>
    </lineage>
</organism>
<dbReference type="Proteomes" id="UP001560045">
    <property type="component" value="Unassembled WGS sequence"/>
</dbReference>
<dbReference type="RefSeq" id="WP_369204578.1">
    <property type="nucleotide sequence ID" value="NZ_JBFNXQ010000014.1"/>
</dbReference>
<evidence type="ECO:0000313" key="2">
    <source>
        <dbReference type="EMBL" id="MEX5718080.1"/>
    </source>
</evidence>
<sequence>MSTGYPGALTGIPPARGSGPAPGHGRDTTIGAERPSLPEWRARGW</sequence>